<keyword evidence="2" id="KW-1185">Reference proteome</keyword>
<reference evidence="2" key="1">
    <citation type="journal article" date="2022" name="Mol. Ecol. Resour.">
        <title>The genomes of chicory, endive, great burdock and yacon provide insights into Asteraceae palaeo-polyploidization history and plant inulin production.</title>
        <authorList>
            <person name="Fan W."/>
            <person name="Wang S."/>
            <person name="Wang H."/>
            <person name="Wang A."/>
            <person name="Jiang F."/>
            <person name="Liu H."/>
            <person name="Zhao H."/>
            <person name="Xu D."/>
            <person name="Zhang Y."/>
        </authorList>
    </citation>
    <scope>NUCLEOTIDE SEQUENCE [LARGE SCALE GENOMIC DNA]</scope>
    <source>
        <strain evidence="2">cv. Niubang</strain>
    </source>
</reference>
<organism evidence="1 2">
    <name type="scientific">Arctium lappa</name>
    <name type="common">Greater burdock</name>
    <name type="synonym">Lappa major</name>
    <dbReference type="NCBI Taxonomy" id="4217"/>
    <lineage>
        <taxon>Eukaryota</taxon>
        <taxon>Viridiplantae</taxon>
        <taxon>Streptophyta</taxon>
        <taxon>Embryophyta</taxon>
        <taxon>Tracheophyta</taxon>
        <taxon>Spermatophyta</taxon>
        <taxon>Magnoliopsida</taxon>
        <taxon>eudicotyledons</taxon>
        <taxon>Gunneridae</taxon>
        <taxon>Pentapetalae</taxon>
        <taxon>asterids</taxon>
        <taxon>campanulids</taxon>
        <taxon>Asterales</taxon>
        <taxon>Asteraceae</taxon>
        <taxon>Carduoideae</taxon>
        <taxon>Cardueae</taxon>
        <taxon>Arctiinae</taxon>
        <taxon>Arctium</taxon>
    </lineage>
</organism>
<reference evidence="1 2" key="2">
    <citation type="journal article" date="2022" name="Mol. Ecol. Resour.">
        <title>The genomes of chicory, endive, great burdock and yacon provide insights into Asteraceae paleo-polyploidization history and plant inulin production.</title>
        <authorList>
            <person name="Fan W."/>
            <person name="Wang S."/>
            <person name="Wang H."/>
            <person name="Wang A."/>
            <person name="Jiang F."/>
            <person name="Liu H."/>
            <person name="Zhao H."/>
            <person name="Xu D."/>
            <person name="Zhang Y."/>
        </authorList>
    </citation>
    <scope>NUCLEOTIDE SEQUENCE [LARGE SCALE GENOMIC DNA]</scope>
    <source>
        <strain evidence="2">cv. Niubang</strain>
    </source>
</reference>
<protein>
    <submittedName>
        <fullName evidence="1">Uncharacterized protein</fullName>
    </submittedName>
</protein>
<dbReference type="Proteomes" id="UP001055879">
    <property type="component" value="Linkage Group LG13"/>
</dbReference>
<name>A0ACB8Y6U7_ARCLA</name>
<proteinExistence type="predicted"/>
<evidence type="ECO:0000313" key="2">
    <source>
        <dbReference type="Proteomes" id="UP001055879"/>
    </source>
</evidence>
<accession>A0ACB8Y6U7</accession>
<evidence type="ECO:0000313" key="1">
    <source>
        <dbReference type="EMBL" id="KAI3680790.1"/>
    </source>
</evidence>
<comment type="caution">
    <text evidence="1">The sequence shown here is derived from an EMBL/GenBank/DDBJ whole genome shotgun (WGS) entry which is preliminary data.</text>
</comment>
<sequence>MTYLHQKGWTLARTMVTLMLLLAMAYRAASRTLDDRAMLVRYQQWMAEHGRVYTNDDEQQLRFQVFKNNVALIDAHNGSPDKSFTLAVNKFADLTNDEIRASRNGYKRAPSRAVSGFFRYGNVSAVPGEVDWRKEGAVTPVKDQGDCGCCWAFSAVAAMEGMNKLKTGKLISLSEQELVDCDIEGMDQGCEGGLMEYAFKFIEKRKGLSEESVYPYTGEDGICNTKHASIPAATISGYEEVPANDEKALLKAVTHQPVSVAVDASGYDFHFYSGGVFDGMCGTYLDHAITAVGYGTTANGTKYWLMKNSWGTSWGENGYIRMKRDVSAKEGLCGIAMDSSYPI</sequence>
<gene>
    <name evidence="1" type="ORF">L6452_35566</name>
</gene>
<dbReference type="EMBL" id="CM042059">
    <property type="protein sequence ID" value="KAI3680790.1"/>
    <property type="molecule type" value="Genomic_DNA"/>
</dbReference>